<dbReference type="GO" id="GO:0005829">
    <property type="term" value="C:cytosol"/>
    <property type="evidence" value="ECO:0007669"/>
    <property type="project" value="TreeGrafter"/>
</dbReference>
<dbReference type="FunFam" id="3.30.420.40:FF:000008">
    <property type="entry name" value="Glycerol kinase"/>
    <property type="match status" value="1"/>
</dbReference>
<dbReference type="GO" id="GO:0004370">
    <property type="term" value="F:glycerol kinase activity"/>
    <property type="evidence" value="ECO:0007669"/>
    <property type="project" value="TreeGrafter"/>
</dbReference>
<keyword evidence="5" id="KW-0319">Glycerol metabolism</keyword>
<reference evidence="10 11" key="1">
    <citation type="submission" date="2019-02" db="EMBL/GenBank/DDBJ databases">
        <title>Prokaryotic population dynamics and viral predation in marine succession experiment using metagenomics: the confinement effect.</title>
        <authorList>
            <person name="Haro-Moreno J.M."/>
            <person name="Rodriguez-Valera F."/>
            <person name="Lopez-Perez M."/>
        </authorList>
    </citation>
    <scope>NUCLEOTIDE SEQUENCE [LARGE SCALE GENOMIC DNA]</scope>
    <source>
        <strain evidence="10">MED-G160</strain>
    </source>
</reference>
<dbReference type="InterPro" id="IPR018484">
    <property type="entry name" value="FGGY_N"/>
</dbReference>
<organism evidence="10 11">
    <name type="scientific">SAR86 cluster bacterium</name>
    <dbReference type="NCBI Taxonomy" id="2030880"/>
    <lineage>
        <taxon>Bacteria</taxon>
        <taxon>Pseudomonadati</taxon>
        <taxon>Pseudomonadota</taxon>
        <taxon>Gammaproteobacteria</taxon>
        <taxon>SAR86 cluster</taxon>
    </lineage>
</organism>
<evidence type="ECO:0000256" key="5">
    <source>
        <dbReference type="ARBA" id="ARBA00022798"/>
    </source>
</evidence>
<dbReference type="PROSITE" id="PS00933">
    <property type="entry name" value="FGGY_KINASES_1"/>
    <property type="match status" value="1"/>
</dbReference>
<dbReference type="InterPro" id="IPR000577">
    <property type="entry name" value="Carb_kinase_FGGY"/>
</dbReference>
<gene>
    <name evidence="10" type="primary">glpK</name>
    <name evidence="10" type="ORF">EVA93_04135</name>
</gene>
<name>A0A520MYY1_9GAMM</name>
<evidence type="ECO:0000256" key="7">
    <source>
        <dbReference type="ARBA" id="ARBA00043149"/>
    </source>
</evidence>
<keyword evidence="4 10" id="KW-0418">Kinase</keyword>
<feature type="domain" description="Carbohydrate kinase FGGY N-terminal" evidence="8">
    <location>
        <begin position="5"/>
        <end position="243"/>
    </location>
</feature>
<dbReference type="SUPFAM" id="SSF53067">
    <property type="entry name" value="Actin-like ATPase domain"/>
    <property type="match status" value="2"/>
</dbReference>
<evidence type="ECO:0000256" key="3">
    <source>
        <dbReference type="ARBA" id="ARBA00022741"/>
    </source>
</evidence>
<evidence type="ECO:0000259" key="9">
    <source>
        <dbReference type="Pfam" id="PF02782"/>
    </source>
</evidence>
<keyword evidence="6" id="KW-0067">ATP-binding</keyword>
<dbReference type="AlphaFoldDB" id="A0A520MYY1"/>
<accession>A0A520MYY1</accession>
<keyword evidence="2 10" id="KW-0808">Transferase</keyword>
<dbReference type="NCBIfam" id="NF000756">
    <property type="entry name" value="PRK00047.1"/>
    <property type="match status" value="1"/>
</dbReference>
<dbReference type="CDD" id="cd07769">
    <property type="entry name" value="ASKHA_NBD_FGGY_GK"/>
    <property type="match status" value="1"/>
</dbReference>
<dbReference type="Pfam" id="PF02782">
    <property type="entry name" value="FGGY_C"/>
    <property type="match status" value="1"/>
</dbReference>
<dbReference type="Proteomes" id="UP000318710">
    <property type="component" value="Unassembled WGS sequence"/>
</dbReference>
<sequence>MKNFLSIDQGTTSSRSIIFDANLNLVTDAQEEYDLTYPEDGWVELEPKKIVETVTNTLNKVVSADIGLEACGITNQRETTIVWSKATGEAIYPGIVWQDRRTHEYCSYLKSNGHEPAIKEKTGLLLDPYFSATKIKWILDNVDGAREKASKGELLFGTVDSYLIYMLSKEKNHFTDVTNASRTLLFNIKSMEWDDELLELFEIPKTMMPEVLSCDGDFGNLKINDCEIPIRGVIGDQQAALVGQGCFNNGDMKSTYGTGCFLMVNTEEKPLNIDEGLLTTVAYQLDNKVHYAIEGSIYSSGTIIKWLRDKMKFFESAEDSEKYLNKNGNSNNVLFLPAFNGLGAPHWNSDIRGGFYGLTQDSSIEDMVTAAFHSISFQTKEITSILEEYDIQITNLSVDGGMVKNNSFCQLLADTLNKKIIQPKNVESTAIGACKVCMLASGLSINNSKKDDVNVFTPNTELTKTYDRAFNDWKSYVEKSLMTS</sequence>
<proteinExistence type="inferred from homology"/>
<dbReference type="EMBL" id="SHBF01000027">
    <property type="protein sequence ID" value="RZO26386.1"/>
    <property type="molecule type" value="Genomic_DNA"/>
</dbReference>
<dbReference type="InterPro" id="IPR043129">
    <property type="entry name" value="ATPase_NBD"/>
</dbReference>
<evidence type="ECO:0000313" key="11">
    <source>
        <dbReference type="Proteomes" id="UP000318710"/>
    </source>
</evidence>
<evidence type="ECO:0000256" key="1">
    <source>
        <dbReference type="ARBA" id="ARBA00009156"/>
    </source>
</evidence>
<dbReference type="Gene3D" id="3.30.420.40">
    <property type="match status" value="2"/>
</dbReference>
<dbReference type="Pfam" id="PF00370">
    <property type="entry name" value="FGGY_N"/>
    <property type="match status" value="1"/>
</dbReference>
<dbReference type="GO" id="GO:0019563">
    <property type="term" value="P:glycerol catabolic process"/>
    <property type="evidence" value="ECO:0007669"/>
    <property type="project" value="TreeGrafter"/>
</dbReference>
<dbReference type="InterPro" id="IPR018485">
    <property type="entry name" value="FGGY_C"/>
</dbReference>
<evidence type="ECO:0000313" key="10">
    <source>
        <dbReference type="EMBL" id="RZO26386.1"/>
    </source>
</evidence>
<evidence type="ECO:0000256" key="6">
    <source>
        <dbReference type="ARBA" id="ARBA00022840"/>
    </source>
</evidence>
<dbReference type="InterPro" id="IPR018483">
    <property type="entry name" value="Carb_kinase_FGGY_CS"/>
</dbReference>
<feature type="domain" description="Carbohydrate kinase FGGY C-terminal" evidence="9">
    <location>
        <begin position="253"/>
        <end position="440"/>
    </location>
</feature>
<dbReference type="PIRSF" id="PIRSF000538">
    <property type="entry name" value="GlpK"/>
    <property type="match status" value="1"/>
</dbReference>
<dbReference type="PANTHER" id="PTHR10196:SF69">
    <property type="entry name" value="GLYCEROL KINASE"/>
    <property type="match status" value="1"/>
</dbReference>
<dbReference type="PANTHER" id="PTHR10196">
    <property type="entry name" value="SUGAR KINASE"/>
    <property type="match status" value="1"/>
</dbReference>
<comment type="similarity">
    <text evidence="1">Belongs to the FGGY kinase family.</text>
</comment>
<comment type="caution">
    <text evidence="10">The sequence shown here is derived from an EMBL/GenBank/DDBJ whole genome shotgun (WGS) entry which is preliminary data.</text>
</comment>
<keyword evidence="3" id="KW-0547">Nucleotide-binding</keyword>
<evidence type="ECO:0000259" key="8">
    <source>
        <dbReference type="Pfam" id="PF00370"/>
    </source>
</evidence>
<evidence type="ECO:0000256" key="4">
    <source>
        <dbReference type="ARBA" id="ARBA00022777"/>
    </source>
</evidence>
<protein>
    <recommendedName>
        <fullName evidence="7">ATP:glycerol 3-phosphotransferase</fullName>
    </recommendedName>
</protein>
<dbReference type="GO" id="GO:0005524">
    <property type="term" value="F:ATP binding"/>
    <property type="evidence" value="ECO:0007669"/>
    <property type="project" value="UniProtKB-KW"/>
</dbReference>
<evidence type="ECO:0000256" key="2">
    <source>
        <dbReference type="ARBA" id="ARBA00022679"/>
    </source>
</evidence>